<reference evidence="3" key="1">
    <citation type="submission" date="2018-01" db="EMBL/GenBank/DDBJ databases">
        <authorList>
            <person name="Mao J.F."/>
        </authorList>
    </citation>
    <scope>NUCLEOTIDE SEQUENCE</scope>
    <source>
        <strain evidence="3">Huo1</strain>
        <tissue evidence="3">Leaf</tissue>
    </source>
</reference>
<dbReference type="Proteomes" id="UP000298416">
    <property type="component" value="Unassembled WGS sequence"/>
</dbReference>
<evidence type="ECO:0000256" key="1">
    <source>
        <dbReference type="SAM" id="MobiDB-lite"/>
    </source>
</evidence>
<protein>
    <submittedName>
        <fullName evidence="3">Uncharacterized protein</fullName>
    </submittedName>
</protein>
<keyword evidence="2" id="KW-0812">Transmembrane</keyword>
<feature type="region of interest" description="Disordered" evidence="1">
    <location>
        <begin position="40"/>
        <end position="59"/>
    </location>
</feature>
<evidence type="ECO:0000256" key="2">
    <source>
        <dbReference type="SAM" id="Phobius"/>
    </source>
</evidence>
<reference evidence="3" key="2">
    <citation type="submission" date="2020-08" db="EMBL/GenBank/DDBJ databases">
        <title>Plant Genome Project.</title>
        <authorList>
            <person name="Zhang R.-G."/>
        </authorList>
    </citation>
    <scope>NUCLEOTIDE SEQUENCE</scope>
    <source>
        <strain evidence="3">Huo1</strain>
        <tissue evidence="3">Leaf</tissue>
    </source>
</reference>
<keyword evidence="4" id="KW-1185">Reference proteome</keyword>
<keyword evidence="2" id="KW-0472">Membrane</keyword>
<dbReference type="EMBL" id="PNBA02000017">
    <property type="protein sequence ID" value="KAG6394583.1"/>
    <property type="molecule type" value="Genomic_DNA"/>
</dbReference>
<accession>A0A8X8WGL1</accession>
<sequence>MSNFISPPIVGGAGGLTIVFWILKVNMSQAMALLSNVGGRGHDGDQDVPRQKFKKGDQTRGMWSHREEEILAASLVELVALGWKSDNSFRTGVGFSVNGDYKIDIDDKEWEHVVQVCEVHAQQVLAFLGDMEMHFPKDRATGAGAEAVADAANRVRSGVGVQSECGETESQAAYEEIPPTQHHDDEDDPVVDPYSSANSYEFDLGMARQAVYENLGDVEELTLAQRYKLCNILSDKPQRLEVFMGMPPQARLSYVLTLLEE</sequence>
<name>A0A8X8WGL1_SALSN</name>
<gene>
    <name evidence="3" type="ORF">SASPL_145172</name>
</gene>
<evidence type="ECO:0000313" key="4">
    <source>
        <dbReference type="Proteomes" id="UP000298416"/>
    </source>
</evidence>
<organism evidence="3">
    <name type="scientific">Salvia splendens</name>
    <name type="common">Scarlet sage</name>
    <dbReference type="NCBI Taxonomy" id="180675"/>
    <lineage>
        <taxon>Eukaryota</taxon>
        <taxon>Viridiplantae</taxon>
        <taxon>Streptophyta</taxon>
        <taxon>Embryophyta</taxon>
        <taxon>Tracheophyta</taxon>
        <taxon>Spermatophyta</taxon>
        <taxon>Magnoliopsida</taxon>
        <taxon>eudicotyledons</taxon>
        <taxon>Gunneridae</taxon>
        <taxon>Pentapetalae</taxon>
        <taxon>asterids</taxon>
        <taxon>lamiids</taxon>
        <taxon>Lamiales</taxon>
        <taxon>Lamiaceae</taxon>
        <taxon>Nepetoideae</taxon>
        <taxon>Mentheae</taxon>
        <taxon>Salviinae</taxon>
        <taxon>Salvia</taxon>
        <taxon>Salvia subgen. Calosphace</taxon>
        <taxon>core Calosphace</taxon>
    </lineage>
</organism>
<proteinExistence type="predicted"/>
<feature type="transmembrane region" description="Helical" evidence="2">
    <location>
        <begin position="6"/>
        <end position="23"/>
    </location>
</feature>
<comment type="caution">
    <text evidence="3">The sequence shown here is derived from an EMBL/GenBank/DDBJ whole genome shotgun (WGS) entry which is preliminary data.</text>
</comment>
<dbReference type="AlphaFoldDB" id="A0A8X8WGL1"/>
<evidence type="ECO:0000313" key="3">
    <source>
        <dbReference type="EMBL" id="KAG6394583.1"/>
    </source>
</evidence>
<keyword evidence="2" id="KW-1133">Transmembrane helix</keyword>